<evidence type="ECO:0000313" key="3">
    <source>
        <dbReference type="EMBL" id="KTT69532.1"/>
    </source>
</evidence>
<dbReference type="InterPro" id="IPR036188">
    <property type="entry name" value="FAD/NAD-bd_sf"/>
</dbReference>
<dbReference type="AlphaFoldDB" id="A0A147HX56"/>
<comment type="caution">
    <text evidence="3">The sequence shown here is derived from an EMBL/GenBank/DDBJ whole genome shotgun (WGS) entry which is preliminary data.</text>
</comment>
<keyword evidence="1" id="KW-1133">Transmembrane helix</keyword>
<reference evidence="3 4" key="1">
    <citation type="journal article" date="2016" name="Front. Microbiol.">
        <title>Genomic Resource of Rice Seed Associated Bacteria.</title>
        <authorList>
            <person name="Midha S."/>
            <person name="Bansal K."/>
            <person name="Sharma S."/>
            <person name="Kumar N."/>
            <person name="Patil P.P."/>
            <person name="Chaudhry V."/>
            <person name="Patil P.B."/>
        </authorList>
    </citation>
    <scope>NUCLEOTIDE SEQUENCE [LARGE SCALE GENOMIC DNA]</scope>
    <source>
        <strain evidence="3 4">NS319</strain>
    </source>
</reference>
<name>A0A147HX56_9SPHN</name>
<dbReference type="PANTHER" id="PTHR40254">
    <property type="entry name" value="BLR0577 PROTEIN"/>
    <property type="match status" value="1"/>
</dbReference>
<accession>A0A147HX56</accession>
<organism evidence="3 4">
    <name type="scientific">Sphingomonas sanguinis</name>
    <dbReference type="NCBI Taxonomy" id="33051"/>
    <lineage>
        <taxon>Bacteria</taxon>
        <taxon>Pseudomonadati</taxon>
        <taxon>Pseudomonadota</taxon>
        <taxon>Alphaproteobacteria</taxon>
        <taxon>Sphingomonadales</taxon>
        <taxon>Sphingomonadaceae</taxon>
        <taxon>Sphingomonas</taxon>
    </lineage>
</organism>
<evidence type="ECO:0000256" key="1">
    <source>
        <dbReference type="SAM" id="Phobius"/>
    </source>
</evidence>
<evidence type="ECO:0000259" key="2">
    <source>
        <dbReference type="Pfam" id="PF13454"/>
    </source>
</evidence>
<proteinExistence type="predicted"/>
<protein>
    <submittedName>
        <fullName evidence="3">FAD-dependent oxidoreductase</fullName>
    </submittedName>
</protein>
<feature type="transmembrane region" description="Helical" evidence="1">
    <location>
        <begin position="20"/>
        <end position="37"/>
    </location>
</feature>
<dbReference type="Proteomes" id="UP000072867">
    <property type="component" value="Unassembled WGS sequence"/>
</dbReference>
<keyword evidence="1" id="KW-0472">Membrane</keyword>
<dbReference type="PANTHER" id="PTHR40254:SF1">
    <property type="entry name" value="BLR0577 PROTEIN"/>
    <property type="match status" value="1"/>
</dbReference>
<keyword evidence="1" id="KW-0812">Transmembrane</keyword>
<dbReference type="PATRIC" id="fig|33051.3.peg.3243"/>
<evidence type="ECO:0000313" key="4">
    <source>
        <dbReference type="Proteomes" id="UP000072867"/>
    </source>
</evidence>
<dbReference type="Pfam" id="PF13454">
    <property type="entry name" value="NAD_binding_9"/>
    <property type="match status" value="1"/>
</dbReference>
<sequence length="163" mass="17459">MADRRSGKDDWQMTAGIEHVAIIGGGFAGTLLAINLVRHGGPRATLIERRANQLARGVAYSAAHAEHLLNVRAGNMSALRDDPDHFVRWLVARGTGDAKTFVPRRVYGDYLRDLLMETIAADPARLTLASGEVVALEREGAGYRLQMAEGEGVAADAVVLALG</sequence>
<dbReference type="SUPFAM" id="SSF51905">
    <property type="entry name" value="FAD/NAD(P)-binding domain"/>
    <property type="match status" value="1"/>
</dbReference>
<dbReference type="Gene3D" id="3.50.50.60">
    <property type="entry name" value="FAD/NAD(P)-binding domain"/>
    <property type="match status" value="1"/>
</dbReference>
<gene>
    <name evidence="3" type="ORF">NS319_10340</name>
</gene>
<dbReference type="EMBL" id="LDTD01000066">
    <property type="protein sequence ID" value="KTT69532.1"/>
    <property type="molecule type" value="Genomic_DNA"/>
</dbReference>
<feature type="non-terminal residue" evidence="3">
    <location>
        <position position="163"/>
    </location>
</feature>
<dbReference type="InterPro" id="IPR038732">
    <property type="entry name" value="HpyO/CreE_NAD-binding"/>
</dbReference>
<dbReference type="InterPro" id="IPR052189">
    <property type="entry name" value="L-asp_N-monooxygenase_NS-form"/>
</dbReference>
<feature type="domain" description="FAD-dependent urate hydroxylase HpyO/Asp monooxygenase CreE-like FAD/NAD(P)-binding" evidence="2">
    <location>
        <begin position="21"/>
        <end position="163"/>
    </location>
</feature>